<evidence type="ECO:0000256" key="2">
    <source>
        <dbReference type="ARBA" id="ARBA00022723"/>
    </source>
</evidence>
<dbReference type="InterPro" id="IPR036864">
    <property type="entry name" value="Zn2-C6_fun-type_DNA-bd_sf"/>
</dbReference>
<dbReference type="InterPro" id="IPR001138">
    <property type="entry name" value="Zn2Cys6_DnaBD"/>
</dbReference>
<evidence type="ECO:0000256" key="7">
    <source>
        <dbReference type="ARBA" id="ARBA00023242"/>
    </source>
</evidence>
<keyword evidence="3" id="KW-0862">Zinc</keyword>
<feature type="compositionally biased region" description="Polar residues" evidence="8">
    <location>
        <begin position="107"/>
        <end position="123"/>
    </location>
</feature>
<dbReference type="EMBL" id="JAANYQ010000027">
    <property type="protein sequence ID" value="KAF4119284.1"/>
    <property type="molecule type" value="Genomic_DNA"/>
</dbReference>
<keyword evidence="12" id="KW-1185">Reference proteome</keyword>
<keyword evidence="4" id="KW-0805">Transcription regulation</keyword>
<keyword evidence="6" id="KW-0804">Transcription</keyword>
<dbReference type="InterPro" id="IPR007219">
    <property type="entry name" value="XnlR_reg_dom"/>
</dbReference>
<keyword evidence="5" id="KW-0238">DNA-binding</keyword>
<feature type="compositionally biased region" description="Low complexity" evidence="8">
    <location>
        <begin position="136"/>
        <end position="153"/>
    </location>
</feature>
<keyword evidence="7" id="KW-0539">Nucleus</keyword>
<evidence type="ECO:0000256" key="1">
    <source>
        <dbReference type="ARBA" id="ARBA00004123"/>
    </source>
</evidence>
<organism evidence="11 12">
    <name type="scientific">Geosmithia morbida</name>
    <dbReference type="NCBI Taxonomy" id="1094350"/>
    <lineage>
        <taxon>Eukaryota</taxon>
        <taxon>Fungi</taxon>
        <taxon>Dikarya</taxon>
        <taxon>Ascomycota</taxon>
        <taxon>Pezizomycotina</taxon>
        <taxon>Sordariomycetes</taxon>
        <taxon>Hypocreomycetidae</taxon>
        <taxon>Hypocreales</taxon>
        <taxon>Bionectriaceae</taxon>
        <taxon>Geosmithia</taxon>
    </lineage>
</organism>
<evidence type="ECO:0000256" key="4">
    <source>
        <dbReference type="ARBA" id="ARBA00023015"/>
    </source>
</evidence>
<proteinExistence type="predicted"/>
<dbReference type="GeneID" id="55971031"/>
<comment type="subcellular location">
    <subcellularLocation>
        <location evidence="1">Nucleus</location>
    </subcellularLocation>
</comment>
<name>A0A9P5D295_9HYPO</name>
<evidence type="ECO:0000256" key="6">
    <source>
        <dbReference type="ARBA" id="ARBA00023163"/>
    </source>
</evidence>
<reference evidence="11" key="1">
    <citation type="submission" date="2020-03" db="EMBL/GenBank/DDBJ databases">
        <title>Site-based positive gene gene selection in Geosmithia morbida across the United States reveals a broad range of putative effectors and factors for local host and environmental adapation.</title>
        <authorList>
            <person name="Onufrak A."/>
            <person name="Murdoch R.W."/>
            <person name="Gazis R."/>
            <person name="Huff M."/>
            <person name="Staton M."/>
            <person name="Klingeman W."/>
            <person name="Hadziabdic D."/>
        </authorList>
    </citation>
    <scope>NUCLEOTIDE SEQUENCE</scope>
    <source>
        <strain evidence="11">1262</strain>
    </source>
</reference>
<dbReference type="GO" id="GO:0008270">
    <property type="term" value="F:zinc ion binding"/>
    <property type="evidence" value="ECO:0007669"/>
    <property type="project" value="InterPro"/>
</dbReference>
<dbReference type="GO" id="GO:0006351">
    <property type="term" value="P:DNA-templated transcription"/>
    <property type="evidence" value="ECO:0007669"/>
    <property type="project" value="InterPro"/>
</dbReference>
<feature type="compositionally biased region" description="Basic and acidic residues" evidence="8">
    <location>
        <begin position="633"/>
        <end position="643"/>
    </location>
</feature>
<evidence type="ECO:0000313" key="11">
    <source>
        <dbReference type="EMBL" id="KAF4119284.1"/>
    </source>
</evidence>
<comment type="caution">
    <text evidence="11">The sequence shown here is derived from an EMBL/GenBank/DDBJ whole genome shotgun (WGS) entry which is preliminary data.</text>
</comment>
<gene>
    <name evidence="11" type="ORF">GMORB2_4803</name>
</gene>
<dbReference type="Pfam" id="PF00172">
    <property type="entry name" value="Zn_clus"/>
    <property type="match status" value="1"/>
</dbReference>
<dbReference type="PANTHER" id="PTHR31313">
    <property type="entry name" value="TY1 ENHANCER ACTIVATOR"/>
    <property type="match status" value="1"/>
</dbReference>
<protein>
    <submittedName>
        <fullName evidence="11">Fungal trans</fullName>
    </submittedName>
</protein>
<dbReference type="GO" id="GO:0005634">
    <property type="term" value="C:nucleus"/>
    <property type="evidence" value="ECO:0007669"/>
    <property type="project" value="UniProtKB-SubCell"/>
</dbReference>
<feature type="domain" description="Xylanolytic transcriptional activator regulatory" evidence="10">
    <location>
        <begin position="244"/>
        <end position="349"/>
    </location>
</feature>
<evidence type="ECO:0000256" key="3">
    <source>
        <dbReference type="ARBA" id="ARBA00022833"/>
    </source>
</evidence>
<keyword evidence="2" id="KW-0479">Metal-binding</keyword>
<feature type="region of interest" description="Disordered" evidence="8">
    <location>
        <begin position="633"/>
        <end position="665"/>
    </location>
</feature>
<dbReference type="InterPro" id="IPR051615">
    <property type="entry name" value="Transcr_Regulatory_Elem"/>
</dbReference>
<evidence type="ECO:0000259" key="10">
    <source>
        <dbReference type="Pfam" id="PF04082"/>
    </source>
</evidence>
<evidence type="ECO:0000259" key="9">
    <source>
        <dbReference type="Pfam" id="PF00172"/>
    </source>
</evidence>
<feature type="domain" description="Zn(2)-C6 fungal-type" evidence="9">
    <location>
        <begin position="21"/>
        <end position="44"/>
    </location>
</feature>
<dbReference type="GO" id="GO:0003677">
    <property type="term" value="F:DNA binding"/>
    <property type="evidence" value="ECO:0007669"/>
    <property type="project" value="UniProtKB-KW"/>
</dbReference>
<sequence length="665" mass="72838">MPLLPLPIPRAWKSSSDIGSCEGEQPCQRCHQWNIECVYDKRSGETKERLRSERSELQRRERATAVVLEALASGENAVPLLERLWNKESVIDIAAMISNLGGHPGANSGTKQLTGPSSATGDGSSDALDLRRRDSAASASASASVPIPSSSAPTQSRPAGSGPDPLATSDDGYSDGSLYSGSIQLPALRPEDHSLSGDSSGYALSEPGRNFIGDPVGPPVSLPSDTHLSSDMVVLPRKLACNLIEAFFSKQHVPFPIIKRELFMQDFVSGKHTYCSTALVHSICCLACRLETDYGHRESYYTSLAATLFGEAASLLKSNPSHYSLPDVKALGLLSLYQLGLGEYLDARMLAEESVRRVDLHHRRSSDAGTGDASYQSTRANALFGAISLARMVRLATDCFFDPGQKLKDEGKTFFSTISSNQTGTIDVHVEQLLSVPSMIHTNWSSQKSPSTMLQLTDWVYCFSRRLHATDGNKIPNYLRDTYLACLSWYDSTMGSVGSHGEPSPFVHLFYHFCLLVLFRPVINMRYTDSDISAVDICIESADALLTLAKLCHEMGEQKFSSFVPVFIHVGGLTSLDVANNDGRAVKDAEGEKRTRIGLSLLERAIDLLLVLGEVYPSAQKCRRELQDKLNLREQGEEQDHSRSARSHQKVPLLIRNSPHSSKNR</sequence>
<dbReference type="Pfam" id="PF04082">
    <property type="entry name" value="Fungal_trans"/>
    <property type="match status" value="1"/>
</dbReference>
<dbReference type="AlphaFoldDB" id="A0A9P5D295"/>
<evidence type="ECO:0000256" key="5">
    <source>
        <dbReference type="ARBA" id="ARBA00023125"/>
    </source>
</evidence>
<dbReference type="OrthoDB" id="4925511at2759"/>
<dbReference type="GO" id="GO:0000981">
    <property type="term" value="F:DNA-binding transcription factor activity, RNA polymerase II-specific"/>
    <property type="evidence" value="ECO:0007669"/>
    <property type="project" value="InterPro"/>
</dbReference>
<dbReference type="CDD" id="cd12148">
    <property type="entry name" value="fungal_TF_MHR"/>
    <property type="match status" value="1"/>
</dbReference>
<dbReference type="Gene3D" id="4.10.240.10">
    <property type="entry name" value="Zn(2)-C6 fungal-type DNA-binding domain"/>
    <property type="match status" value="1"/>
</dbReference>
<dbReference type="RefSeq" id="XP_035317936.1">
    <property type="nucleotide sequence ID" value="XM_035466777.1"/>
</dbReference>
<dbReference type="PANTHER" id="PTHR31313:SF81">
    <property type="entry name" value="TY1 ENHANCER ACTIVATOR"/>
    <property type="match status" value="1"/>
</dbReference>
<evidence type="ECO:0000256" key="8">
    <source>
        <dbReference type="SAM" id="MobiDB-lite"/>
    </source>
</evidence>
<evidence type="ECO:0000313" key="12">
    <source>
        <dbReference type="Proteomes" id="UP000749293"/>
    </source>
</evidence>
<accession>A0A9P5D295</accession>
<dbReference type="Proteomes" id="UP000749293">
    <property type="component" value="Unassembled WGS sequence"/>
</dbReference>
<feature type="region of interest" description="Disordered" evidence="8">
    <location>
        <begin position="105"/>
        <end position="173"/>
    </location>
</feature>